<dbReference type="RefSeq" id="XP_024582155.1">
    <property type="nucleotide sequence ID" value="XM_024716570.1"/>
</dbReference>
<evidence type="ECO:0000313" key="3">
    <source>
        <dbReference type="Proteomes" id="UP000054928"/>
    </source>
</evidence>
<evidence type="ECO:0000313" key="2">
    <source>
        <dbReference type="EMBL" id="CEG45786.1"/>
    </source>
</evidence>
<protein>
    <submittedName>
        <fullName evidence="2">Uncharacterized protein</fullName>
    </submittedName>
</protein>
<feature type="compositionally biased region" description="Low complexity" evidence="1">
    <location>
        <begin position="193"/>
        <end position="204"/>
    </location>
</feature>
<dbReference type="OrthoDB" id="128374at2759"/>
<accession>A0A0P1AX81</accession>
<proteinExistence type="predicted"/>
<dbReference type="Proteomes" id="UP000054928">
    <property type="component" value="Unassembled WGS sequence"/>
</dbReference>
<keyword evidence="3" id="KW-1185">Reference proteome</keyword>
<dbReference type="OMA" id="EDYFATH"/>
<feature type="region of interest" description="Disordered" evidence="1">
    <location>
        <begin position="162"/>
        <end position="255"/>
    </location>
</feature>
<reference evidence="3" key="1">
    <citation type="submission" date="2014-09" db="EMBL/GenBank/DDBJ databases">
        <authorList>
            <person name="Sharma Rahul"/>
            <person name="Thines Marco"/>
        </authorList>
    </citation>
    <scope>NUCLEOTIDE SEQUENCE [LARGE SCALE GENOMIC DNA]</scope>
</reference>
<evidence type="ECO:0000256" key="1">
    <source>
        <dbReference type="SAM" id="MobiDB-lite"/>
    </source>
</evidence>
<organism evidence="2 3">
    <name type="scientific">Plasmopara halstedii</name>
    <name type="common">Downy mildew of sunflower</name>
    <dbReference type="NCBI Taxonomy" id="4781"/>
    <lineage>
        <taxon>Eukaryota</taxon>
        <taxon>Sar</taxon>
        <taxon>Stramenopiles</taxon>
        <taxon>Oomycota</taxon>
        <taxon>Peronosporomycetes</taxon>
        <taxon>Peronosporales</taxon>
        <taxon>Peronosporaceae</taxon>
        <taxon>Plasmopara</taxon>
    </lineage>
</organism>
<sequence>MGKGKQKPLVANKQYEDGDELAGSTLEDYFASHKVSGLVSQHLLNIPTDDNNVMAAEKAEECQIHAESFESMSEQGSYEDDYEVDETGISNFDFVQEVAGMSLCDYLCVKDDDRAAAKETMAVTESQQVFESQPTLETDANLNLNGMSLDYYFGSTKHLEENRHGARAKKKFSPKVKHKGSKAKQTTAVLPEGKSSLSVKGSGSIQALDNVRKPMVNPDETNESADDLISNGLTPFQRRQKRKNQAKSKLQRNVGNKSLNSKAFLVSEVLNESEKRKGILNASHRLHHHVPHSLAANHQSPLPKLALSPSFLYTSQKDHDIDDEKLPLL</sequence>
<feature type="compositionally biased region" description="Basic residues" evidence="1">
    <location>
        <begin position="165"/>
        <end position="182"/>
    </location>
</feature>
<name>A0A0P1AX81_PLAHL</name>
<dbReference type="EMBL" id="CCYD01001640">
    <property type="protein sequence ID" value="CEG45786.1"/>
    <property type="molecule type" value="Genomic_DNA"/>
</dbReference>
<feature type="compositionally biased region" description="Basic residues" evidence="1">
    <location>
        <begin position="238"/>
        <end position="250"/>
    </location>
</feature>
<dbReference type="GeneID" id="36397113"/>
<dbReference type="AlphaFoldDB" id="A0A0P1AX81"/>